<accession>A0ABV6DE13</accession>
<gene>
    <name evidence="10" type="ORF">ACFFK0_00175</name>
</gene>
<evidence type="ECO:0000256" key="4">
    <source>
        <dbReference type="ARBA" id="ARBA00022840"/>
    </source>
</evidence>
<dbReference type="InterPro" id="IPR036640">
    <property type="entry name" value="ABC1_TM_sf"/>
</dbReference>
<protein>
    <submittedName>
        <fullName evidence="10">ABC transporter ATP-binding protein</fullName>
    </submittedName>
</protein>
<dbReference type="PANTHER" id="PTHR43394">
    <property type="entry name" value="ATP-DEPENDENT PERMEASE MDL1, MITOCHONDRIAL"/>
    <property type="match status" value="1"/>
</dbReference>
<reference evidence="10 11" key="1">
    <citation type="submission" date="2024-09" db="EMBL/GenBank/DDBJ databases">
        <authorList>
            <person name="Sun Q."/>
            <person name="Mori K."/>
        </authorList>
    </citation>
    <scope>NUCLEOTIDE SEQUENCE [LARGE SCALE GENOMIC DNA]</scope>
    <source>
        <strain evidence="10 11">CCM 7759</strain>
    </source>
</reference>
<evidence type="ECO:0000256" key="6">
    <source>
        <dbReference type="ARBA" id="ARBA00023136"/>
    </source>
</evidence>
<comment type="subcellular location">
    <subcellularLocation>
        <location evidence="1">Cell membrane</location>
        <topology evidence="1">Multi-pass membrane protein</topology>
    </subcellularLocation>
</comment>
<feature type="transmembrane region" description="Helical" evidence="7">
    <location>
        <begin position="137"/>
        <end position="160"/>
    </location>
</feature>
<dbReference type="PANTHER" id="PTHR43394:SF1">
    <property type="entry name" value="ATP-BINDING CASSETTE SUB-FAMILY B MEMBER 10, MITOCHONDRIAL"/>
    <property type="match status" value="1"/>
</dbReference>
<keyword evidence="3" id="KW-0547">Nucleotide-binding</keyword>
<name>A0ABV6DE13_9BACL</name>
<dbReference type="InterPro" id="IPR017871">
    <property type="entry name" value="ABC_transporter-like_CS"/>
</dbReference>
<keyword evidence="4 10" id="KW-0067">ATP-binding</keyword>
<keyword evidence="5 7" id="KW-1133">Transmembrane helix</keyword>
<feature type="transmembrane region" description="Helical" evidence="7">
    <location>
        <begin position="20"/>
        <end position="41"/>
    </location>
</feature>
<keyword evidence="2 7" id="KW-0812">Transmembrane</keyword>
<feature type="domain" description="ABC transporter" evidence="8">
    <location>
        <begin position="388"/>
        <end position="621"/>
    </location>
</feature>
<evidence type="ECO:0000256" key="1">
    <source>
        <dbReference type="ARBA" id="ARBA00004651"/>
    </source>
</evidence>
<feature type="transmembrane region" description="Helical" evidence="7">
    <location>
        <begin position="61"/>
        <end position="83"/>
    </location>
</feature>
<dbReference type="SUPFAM" id="SSF90123">
    <property type="entry name" value="ABC transporter transmembrane region"/>
    <property type="match status" value="1"/>
</dbReference>
<dbReference type="Gene3D" id="1.20.1560.10">
    <property type="entry name" value="ABC transporter type 1, transmembrane domain"/>
    <property type="match status" value="1"/>
</dbReference>
<feature type="transmembrane region" description="Helical" evidence="7">
    <location>
        <begin position="166"/>
        <end position="186"/>
    </location>
</feature>
<dbReference type="InterPro" id="IPR011527">
    <property type="entry name" value="ABC1_TM_dom"/>
</dbReference>
<feature type="domain" description="ABC transmembrane type-1" evidence="9">
    <location>
        <begin position="25"/>
        <end position="309"/>
    </location>
</feature>
<keyword evidence="11" id="KW-1185">Reference proteome</keyword>
<dbReference type="CDD" id="cd07346">
    <property type="entry name" value="ABC_6TM_exporters"/>
    <property type="match status" value="1"/>
</dbReference>
<dbReference type="PROSITE" id="PS00211">
    <property type="entry name" value="ABC_TRANSPORTER_1"/>
    <property type="match status" value="1"/>
</dbReference>
<evidence type="ECO:0000313" key="11">
    <source>
        <dbReference type="Proteomes" id="UP001589776"/>
    </source>
</evidence>
<dbReference type="InterPro" id="IPR003593">
    <property type="entry name" value="AAA+_ATPase"/>
</dbReference>
<evidence type="ECO:0000256" key="2">
    <source>
        <dbReference type="ARBA" id="ARBA00022692"/>
    </source>
</evidence>
<evidence type="ECO:0000256" key="3">
    <source>
        <dbReference type="ARBA" id="ARBA00022741"/>
    </source>
</evidence>
<evidence type="ECO:0000259" key="9">
    <source>
        <dbReference type="PROSITE" id="PS50929"/>
    </source>
</evidence>
<proteinExistence type="predicted"/>
<dbReference type="EMBL" id="JBHLWN010000001">
    <property type="protein sequence ID" value="MFC0210876.1"/>
    <property type="molecule type" value="Genomic_DNA"/>
</dbReference>
<dbReference type="GO" id="GO:0005524">
    <property type="term" value="F:ATP binding"/>
    <property type="evidence" value="ECO:0007669"/>
    <property type="project" value="UniProtKB-KW"/>
</dbReference>
<dbReference type="Pfam" id="PF00005">
    <property type="entry name" value="ABC_tran"/>
    <property type="match status" value="1"/>
</dbReference>
<dbReference type="InterPro" id="IPR003439">
    <property type="entry name" value="ABC_transporter-like_ATP-bd"/>
</dbReference>
<dbReference type="Gene3D" id="3.40.50.300">
    <property type="entry name" value="P-loop containing nucleotide triphosphate hydrolases"/>
    <property type="match status" value="1"/>
</dbReference>
<dbReference type="InterPro" id="IPR027417">
    <property type="entry name" value="P-loop_NTPase"/>
</dbReference>
<dbReference type="SMART" id="SM00382">
    <property type="entry name" value="AAA"/>
    <property type="match status" value="1"/>
</dbReference>
<dbReference type="PROSITE" id="PS50929">
    <property type="entry name" value="ABC_TM1F"/>
    <property type="match status" value="1"/>
</dbReference>
<evidence type="ECO:0000256" key="7">
    <source>
        <dbReference type="SAM" id="Phobius"/>
    </source>
</evidence>
<dbReference type="Pfam" id="PF00664">
    <property type="entry name" value="ABC_membrane"/>
    <property type="match status" value="1"/>
</dbReference>
<organism evidence="10 11">
    <name type="scientific">Paenibacillus chartarius</name>
    <dbReference type="NCBI Taxonomy" id="747481"/>
    <lineage>
        <taxon>Bacteria</taxon>
        <taxon>Bacillati</taxon>
        <taxon>Bacillota</taxon>
        <taxon>Bacilli</taxon>
        <taxon>Bacillales</taxon>
        <taxon>Paenibacillaceae</taxon>
        <taxon>Paenibacillus</taxon>
    </lineage>
</organism>
<keyword evidence="6 7" id="KW-0472">Membrane</keyword>
<dbReference type="PROSITE" id="PS50893">
    <property type="entry name" value="ABC_TRANSPORTER_2"/>
    <property type="match status" value="1"/>
</dbReference>
<evidence type="ECO:0000259" key="8">
    <source>
        <dbReference type="PROSITE" id="PS50893"/>
    </source>
</evidence>
<comment type="caution">
    <text evidence="10">The sequence shown here is derived from an EMBL/GenBank/DDBJ whole genome shotgun (WGS) entry which is preliminary data.</text>
</comment>
<evidence type="ECO:0000313" key="10">
    <source>
        <dbReference type="EMBL" id="MFC0210876.1"/>
    </source>
</evidence>
<dbReference type="Proteomes" id="UP001589776">
    <property type="component" value="Unassembled WGS sequence"/>
</dbReference>
<dbReference type="InterPro" id="IPR039421">
    <property type="entry name" value="Type_1_exporter"/>
</dbReference>
<evidence type="ECO:0000256" key="5">
    <source>
        <dbReference type="ARBA" id="ARBA00022989"/>
    </source>
</evidence>
<dbReference type="RefSeq" id="WP_377467411.1">
    <property type="nucleotide sequence ID" value="NZ_JBHLWN010000001.1"/>
</dbReference>
<sequence length="641" mass="72681">MNKDGSSKLVRRYFQFLKPYRLMILTIVGLGVLQFAVPLTVPWMTKVLIDEVLPGNAETAWTLQKVILVLASVYVFGTAVNYVRQWVMARMGNSMVIDIRFQLYEHMQRLSQRFYDSRQVGSIVSRILNDVNGAQNLVGAGVINLVIDLFLVLFAGFMLFQMDWKLALLALWLLPVYYLTFTNINVRIRYAWRSVHRQMERMSGVLVERIAGMKIVQAFNRERMELDRFKKQASAHYAYAMKAQFLSNTLGRISQTFQDFGGLVIWFAGGSMVIAGKMSIGELIAFQAYLAQLYGPIQRFSDVNVTIQNSLANVERIFEVFDIEPEIRNIDHPVPLKSCRGEVQFDKVSFEYVTERPEPPKAEPARGDRDVAEVQRPEKRFYWIPPRIRPAPAKIAVEKREALQRVSFHARSGEVVALVGPSGAGKSTIVNMISRFYDPDEGCVLLDGIDMRQYDVHDVRSHIALVLQDNVLFSGTVYENIAYGNPRASEEQVQAAAQAANAHDFIREWEQGYGTVIGERGVRLSGGQKQRIAIARALLKDPRILILDEATSALDAESEFLVTQALERLMKDRTTFVIAHRLATVVRADQILVVDRGCIVESGRHPELLAMNGLYRQLYEKQLKAMKPDQWLEAAAAHEGK</sequence>
<dbReference type="SUPFAM" id="SSF52540">
    <property type="entry name" value="P-loop containing nucleoside triphosphate hydrolases"/>
    <property type="match status" value="1"/>
</dbReference>